<dbReference type="AlphaFoldDB" id="A0A6C0KT84"/>
<dbReference type="GO" id="GO:0008270">
    <property type="term" value="F:zinc ion binding"/>
    <property type="evidence" value="ECO:0007669"/>
    <property type="project" value="UniProtKB-KW"/>
</dbReference>
<dbReference type="EMBL" id="MN740968">
    <property type="protein sequence ID" value="QHU20473.1"/>
    <property type="molecule type" value="Genomic_DNA"/>
</dbReference>
<organism evidence="5">
    <name type="scientific">viral metagenome</name>
    <dbReference type="NCBI Taxonomy" id="1070528"/>
    <lineage>
        <taxon>unclassified sequences</taxon>
        <taxon>metagenomes</taxon>
        <taxon>organismal metagenomes</taxon>
    </lineage>
</organism>
<evidence type="ECO:0000313" key="5">
    <source>
        <dbReference type="EMBL" id="QHU20473.1"/>
    </source>
</evidence>
<dbReference type="PROSITE" id="PS01358">
    <property type="entry name" value="ZF_RANBP2_1"/>
    <property type="match status" value="1"/>
</dbReference>
<feature type="domain" description="RanBP2-type" evidence="4">
    <location>
        <begin position="281"/>
        <end position="300"/>
    </location>
</feature>
<evidence type="ECO:0000256" key="3">
    <source>
        <dbReference type="ARBA" id="ARBA00022833"/>
    </source>
</evidence>
<proteinExistence type="predicted"/>
<evidence type="ECO:0000259" key="4">
    <source>
        <dbReference type="PROSITE" id="PS01358"/>
    </source>
</evidence>
<accession>A0A6C0KT84</accession>
<sequence length="516" mass="57067">MADNEDRKLIKDMISYVNGIMEYHIPLNDDDRFISIEGLNVWVEDVINALFDAGIDISAGGAEEEGVPDTGARLPSTFGELNGAILMEASGDGNDCLIHSFLTTTCPAFQTLSEIGRISVARHFRRVVLAGLSRFQNLPKFDPEPIYQVNKNGKRYHAEELKYNPKSRKYEKTGKLAYRNVSDYLDKPLPLSDEFANRLAEQFNIGILLVQSQEDLPFAQLRNPRHSKNMVVIHGTGAHFTPVRLPRMPEHGQPYVMPTLLGERVLNDISHAFSANVAELWECPRCLKKNPIDDMTCQYCGTRNPAAPANIPAVSSKATVSSTPAVSSKAAVSSTPTTSSVTVAKLEAARKKAQEALQVHSGKNESSHAITLKNKKASSVNNFSKLAFLNTYTNAELSDWATALGYNIQELRKKLGRNKTQKANNKAKMSTPLTKTQRAAAALARLREIRAKSQASSQNNKRLAAKVTASMPNISKLSLNNTRKNKTNKEKAKELGLSIKNYYNLMAAQLMYNTKK</sequence>
<name>A0A6C0KT84_9ZZZZ</name>
<protein>
    <recommendedName>
        <fullName evidence="4">RanBP2-type domain-containing protein</fullName>
    </recommendedName>
</protein>
<evidence type="ECO:0000256" key="1">
    <source>
        <dbReference type="ARBA" id="ARBA00022723"/>
    </source>
</evidence>
<keyword evidence="2" id="KW-0863">Zinc-finger</keyword>
<dbReference type="InterPro" id="IPR001876">
    <property type="entry name" value="Znf_RanBP2"/>
</dbReference>
<keyword evidence="1" id="KW-0479">Metal-binding</keyword>
<keyword evidence="3" id="KW-0862">Zinc</keyword>
<evidence type="ECO:0000256" key="2">
    <source>
        <dbReference type="ARBA" id="ARBA00022771"/>
    </source>
</evidence>
<reference evidence="5" key="1">
    <citation type="journal article" date="2020" name="Nature">
        <title>Giant virus diversity and host interactions through global metagenomics.</title>
        <authorList>
            <person name="Schulz F."/>
            <person name="Roux S."/>
            <person name="Paez-Espino D."/>
            <person name="Jungbluth S."/>
            <person name="Walsh D.A."/>
            <person name="Denef V.J."/>
            <person name="McMahon K.D."/>
            <person name="Konstantinidis K.T."/>
            <person name="Eloe-Fadrosh E.A."/>
            <person name="Kyrpides N.C."/>
            <person name="Woyke T."/>
        </authorList>
    </citation>
    <scope>NUCLEOTIDE SEQUENCE</scope>
    <source>
        <strain evidence="5">GVMAG-S-3300013093-109</strain>
    </source>
</reference>